<keyword evidence="4" id="KW-1185">Reference proteome</keyword>
<comment type="caution">
    <text evidence="3">The sequence shown here is derived from an EMBL/GenBank/DDBJ whole genome shotgun (WGS) entry which is preliminary data.</text>
</comment>
<evidence type="ECO:0000256" key="2">
    <source>
        <dbReference type="SAM" id="Phobius"/>
    </source>
</evidence>
<keyword evidence="2" id="KW-1133">Transmembrane helix</keyword>
<feature type="coiled-coil region" evidence="1">
    <location>
        <begin position="37"/>
        <end position="71"/>
    </location>
</feature>
<feature type="coiled-coil region" evidence="1">
    <location>
        <begin position="140"/>
        <end position="174"/>
    </location>
</feature>
<keyword evidence="2" id="KW-0472">Membrane</keyword>
<feature type="non-terminal residue" evidence="3">
    <location>
        <position position="231"/>
    </location>
</feature>
<dbReference type="EMBL" id="CATQJA010002662">
    <property type="protein sequence ID" value="CAJ0580800.1"/>
    <property type="molecule type" value="Genomic_DNA"/>
</dbReference>
<evidence type="ECO:0000313" key="4">
    <source>
        <dbReference type="Proteomes" id="UP001177023"/>
    </source>
</evidence>
<reference evidence="3" key="1">
    <citation type="submission" date="2023-06" db="EMBL/GenBank/DDBJ databases">
        <authorList>
            <person name="Delattre M."/>
        </authorList>
    </citation>
    <scope>NUCLEOTIDE SEQUENCE</scope>
    <source>
        <strain evidence="3">AF72</strain>
    </source>
</reference>
<protein>
    <submittedName>
        <fullName evidence="3">Uncharacterized protein</fullName>
    </submittedName>
</protein>
<dbReference type="Proteomes" id="UP001177023">
    <property type="component" value="Unassembled WGS sequence"/>
</dbReference>
<proteinExistence type="predicted"/>
<keyword evidence="1" id="KW-0175">Coiled coil</keyword>
<evidence type="ECO:0000256" key="1">
    <source>
        <dbReference type="SAM" id="Coils"/>
    </source>
</evidence>
<keyword evidence="2" id="KW-0812">Transmembrane</keyword>
<dbReference type="AlphaFoldDB" id="A0AA36D4M4"/>
<name>A0AA36D4M4_9BILA</name>
<gene>
    <name evidence="3" type="ORF">MSPICULIGERA_LOCUS18982</name>
</gene>
<evidence type="ECO:0000313" key="3">
    <source>
        <dbReference type="EMBL" id="CAJ0580800.1"/>
    </source>
</evidence>
<feature type="transmembrane region" description="Helical" evidence="2">
    <location>
        <begin position="213"/>
        <end position="230"/>
    </location>
</feature>
<accession>A0AA36D4M4</accession>
<organism evidence="3 4">
    <name type="scientific">Mesorhabditis spiculigera</name>
    <dbReference type="NCBI Taxonomy" id="96644"/>
    <lineage>
        <taxon>Eukaryota</taxon>
        <taxon>Metazoa</taxon>
        <taxon>Ecdysozoa</taxon>
        <taxon>Nematoda</taxon>
        <taxon>Chromadorea</taxon>
        <taxon>Rhabditida</taxon>
        <taxon>Rhabditina</taxon>
        <taxon>Rhabditomorpha</taxon>
        <taxon>Rhabditoidea</taxon>
        <taxon>Rhabditidae</taxon>
        <taxon>Mesorhabditinae</taxon>
        <taxon>Mesorhabditis</taxon>
    </lineage>
</organism>
<sequence>MTSDTIVHIATPIEEKSPHELINQDNIMKVAMLEEQLAAVNDKMHRRETVISQLEEEIRAKEELVAEQKHLIEVLDAVHNNAKNEENEKEDSSFMTGTSFDEVSIQSDAEVTVIENHPEPSTSKAPEDLPQPAQCIFDEMERLRVALRRAMIDREKLELQNEQLLRQWEEALEYVSTVQRQLQEEMQRCCILQEQSIEGKKRHQDMVCVSRDFVQFLGVFAAVMALWLYML</sequence>